<accession>A0A1S1P999</accession>
<evidence type="ECO:0000313" key="1">
    <source>
        <dbReference type="EMBL" id="OHV18260.1"/>
    </source>
</evidence>
<gene>
    <name evidence="1" type="ORF">BK022_00370</name>
</gene>
<comment type="caution">
    <text evidence="1">The sequence shown here is derived from an EMBL/GenBank/DDBJ whole genome shotgun (WGS) entry which is preliminary data.</text>
</comment>
<protein>
    <submittedName>
        <fullName evidence="1">Uncharacterized protein</fullName>
    </submittedName>
</protein>
<proteinExistence type="predicted"/>
<sequence>MASNPPPACLAQFPYVVVRIACRMCPSRQGAYRLARLAQKYGAETPLEEVLARISADCPYQRGPHRLGDREPGQYVARCHAFFTDLDRPVQPRPISRRRLCACD</sequence>
<name>A0A1S1P999_METEX</name>
<reference evidence="1 2" key="1">
    <citation type="submission" date="2016-10" db="EMBL/GenBank/DDBJ databases">
        <title>Draft genome sequence of Methylobacterium extorquens CP3, a seed endophyte of Crotalaria pumila with plant growth-promoting and metal tolerance properties.</title>
        <authorList>
            <person name="Sanchez-Lopez A.S."/>
            <person name="Van Hamme J.D."/>
            <person name="Thijs S."/>
            <person name="Mcammond B.M."/>
            <person name="Stevens V."/>
            <person name="Gonzalez-Chavez M.D.C."/>
            <person name="Vangronsveld J."/>
        </authorList>
    </citation>
    <scope>NUCLEOTIDE SEQUENCE [LARGE SCALE GENOMIC DNA]</scope>
    <source>
        <strain evidence="1 2">CP3</strain>
    </source>
</reference>
<organism evidence="1 2">
    <name type="scientific">Methylorubrum extorquens</name>
    <name type="common">Methylobacterium dichloromethanicum</name>
    <name type="synonym">Methylobacterium extorquens</name>
    <dbReference type="NCBI Taxonomy" id="408"/>
    <lineage>
        <taxon>Bacteria</taxon>
        <taxon>Pseudomonadati</taxon>
        <taxon>Pseudomonadota</taxon>
        <taxon>Alphaproteobacteria</taxon>
        <taxon>Hyphomicrobiales</taxon>
        <taxon>Methylobacteriaceae</taxon>
        <taxon>Methylorubrum</taxon>
    </lineage>
</organism>
<evidence type="ECO:0000313" key="2">
    <source>
        <dbReference type="Proteomes" id="UP000180215"/>
    </source>
</evidence>
<dbReference type="Proteomes" id="UP000180215">
    <property type="component" value="Unassembled WGS sequence"/>
</dbReference>
<dbReference type="EMBL" id="MNAO01000002">
    <property type="protein sequence ID" value="OHV18260.1"/>
    <property type="molecule type" value="Genomic_DNA"/>
</dbReference>
<dbReference type="AlphaFoldDB" id="A0A1S1P999"/>